<dbReference type="EMBL" id="CP003944">
    <property type="protein sequence ID" value="AFZ51271.1"/>
    <property type="molecule type" value="Genomic_DNA"/>
</dbReference>
<dbReference type="PATRIC" id="fig|13035.3.peg.3073"/>
<dbReference type="HOGENOM" id="CLU_023784_1_2_3"/>
<dbReference type="KEGG" id="dsl:Dacsa_2694"/>
<dbReference type="GO" id="GO:0005509">
    <property type="term" value="F:calcium ion binding"/>
    <property type="evidence" value="ECO:0007669"/>
    <property type="project" value="InterPro"/>
</dbReference>
<dbReference type="SUPFAM" id="SSF51120">
    <property type="entry name" value="beta-Roll"/>
    <property type="match status" value="1"/>
</dbReference>
<dbReference type="Pfam" id="PF00353">
    <property type="entry name" value="HemolysinCabind"/>
    <property type="match status" value="2"/>
</dbReference>
<sequence length="147" mass="15050">MFTGAGNDIIDAISAEGAARVYAGSGDDILVAGKGNRLLGQSGDDEFFTTDGGDNILYGGAGNDVFNLANAEIPSGVNEVRDFTQGEDILGINGFTDISFEDISLTQDGNAAVLGLSGQDFARLSGVDANNLGAEDFTFTDTNVGIA</sequence>
<protein>
    <submittedName>
        <fullName evidence="1">Calcium-binding protein</fullName>
    </submittedName>
</protein>
<dbReference type="Proteomes" id="UP000010482">
    <property type="component" value="Chromosome"/>
</dbReference>
<accession>K9YWH7</accession>
<reference evidence="1" key="1">
    <citation type="submission" date="2012-04" db="EMBL/GenBank/DDBJ databases">
        <title>Finished genome of Dactylococcopsis salina PCC 8305.</title>
        <authorList>
            <consortium name="US DOE Joint Genome Institute"/>
            <person name="Gugger M."/>
            <person name="Coursin T."/>
            <person name="Rippka R."/>
            <person name="Tandeau De Marsac N."/>
            <person name="Huntemann M."/>
            <person name="Wei C.-L."/>
            <person name="Han J."/>
            <person name="Detter J.C."/>
            <person name="Han C."/>
            <person name="Tapia R."/>
            <person name="Daligault H."/>
            <person name="Chen A."/>
            <person name="Krypides N."/>
            <person name="Mavromatis K."/>
            <person name="Markowitz V."/>
            <person name="Szeto E."/>
            <person name="Ivanova N."/>
            <person name="Ovchinnikova G."/>
            <person name="Pagani I."/>
            <person name="Pati A."/>
            <person name="Goodwin L."/>
            <person name="Peters L."/>
            <person name="Pitluck S."/>
            <person name="Woyke T."/>
            <person name="Kerfeld C."/>
        </authorList>
    </citation>
    <scope>NUCLEOTIDE SEQUENCE [LARGE SCALE GENOMIC DNA]</scope>
    <source>
        <strain evidence="1">PCC 8305</strain>
    </source>
</reference>
<evidence type="ECO:0000313" key="1">
    <source>
        <dbReference type="EMBL" id="AFZ51271.1"/>
    </source>
</evidence>
<organism evidence="1 2">
    <name type="scientific">Dactylococcopsis salina (strain PCC 8305)</name>
    <name type="common">Myxobactron salinum</name>
    <dbReference type="NCBI Taxonomy" id="13035"/>
    <lineage>
        <taxon>Bacteria</taxon>
        <taxon>Bacillati</taxon>
        <taxon>Cyanobacteriota</taxon>
        <taxon>Cyanophyceae</taxon>
        <taxon>Nodosilineales</taxon>
        <taxon>Cymatolegaceae</taxon>
        <taxon>Dactylococcopsis</taxon>
    </lineage>
</organism>
<dbReference type="AlphaFoldDB" id="K9YWH7"/>
<dbReference type="STRING" id="13035.Dacsa_2694"/>
<name>K9YWH7_DACS8</name>
<dbReference type="Gene3D" id="2.150.10.10">
    <property type="entry name" value="Serralysin-like metalloprotease, C-terminal"/>
    <property type="match status" value="1"/>
</dbReference>
<dbReference type="eggNOG" id="COG2931">
    <property type="taxonomic scope" value="Bacteria"/>
</dbReference>
<dbReference type="InterPro" id="IPR011049">
    <property type="entry name" value="Serralysin-like_metalloprot_C"/>
</dbReference>
<gene>
    <name evidence="1" type="ORF">Dacsa_2694</name>
</gene>
<dbReference type="InterPro" id="IPR001343">
    <property type="entry name" value="Hemolysn_Ca-bd"/>
</dbReference>
<keyword evidence="2" id="KW-1185">Reference proteome</keyword>
<proteinExistence type="predicted"/>
<evidence type="ECO:0000313" key="2">
    <source>
        <dbReference type="Proteomes" id="UP000010482"/>
    </source>
</evidence>